<evidence type="ECO:0000256" key="5">
    <source>
        <dbReference type="SAM" id="Phobius"/>
    </source>
</evidence>
<proteinExistence type="predicted"/>
<dbReference type="Gene3D" id="1.10.3730.20">
    <property type="match status" value="1"/>
</dbReference>
<organism evidence="7 8">
    <name type="scientific">Varroa destructor</name>
    <name type="common">Honeybee mite</name>
    <dbReference type="NCBI Taxonomy" id="109461"/>
    <lineage>
        <taxon>Eukaryota</taxon>
        <taxon>Metazoa</taxon>
        <taxon>Ecdysozoa</taxon>
        <taxon>Arthropoda</taxon>
        <taxon>Chelicerata</taxon>
        <taxon>Arachnida</taxon>
        <taxon>Acari</taxon>
        <taxon>Parasitiformes</taxon>
        <taxon>Mesostigmata</taxon>
        <taxon>Gamasina</taxon>
        <taxon>Dermanyssoidea</taxon>
        <taxon>Varroidae</taxon>
        <taxon>Varroa</taxon>
    </lineage>
</organism>
<keyword evidence="8" id="KW-1185">Reference proteome</keyword>
<name>A0A7M7JRL2_VARDE</name>
<evidence type="ECO:0000313" key="8">
    <source>
        <dbReference type="Proteomes" id="UP000594260"/>
    </source>
</evidence>
<dbReference type="InterPro" id="IPR004853">
    <property type="entry name" value="Sugar_P_trans_dom"/>
</dbReference>
<evidence type="ECO:0000256" key="1">
    <source>
        <dbReference type="ARBA" id="ARBA00004141"/>
    </source>
</evidence>
<dbReference type="GO" id="GO:0016020">
    <property type="term" value="C:membrane"/>
    <property type="evidence" value="ECO:0007669"/>
    <property type="project" value="UniProtKB-SubCell"/>
</dbReference>
<reference evidence="7" key="1">
    <citation type="submission" date="2021-01" db="UniProtKB">
        <authorList>
            <consortium name="EnsemblMetazoa"/>
        </authorList>
    </citation>
    <scope>IDENTIFICATION</scope>
</reference>
<evidence type="ECO:0000256" key="4">
    <source>
        <dbReference type="ARBA" id="ARBA00023136"/>
    </source>
</evidence>
<dbReference type="PANTHER" id="PTHR11132">
    <property type="entry name" value="SOLUTE CARRIER FAMILY 35"/>
    <property type="match status" value="1"/>
</dbReference>
<keyword evidence="2 5" id="KW-0812">Transmembrane</keyword>
<feature type="transmembrane region" description="Helical" evidence="5">
    <location>
        <begin position="117"/>
        <end position="143"/>
    </location>
</feature>
<feature type="transmembrane region" description="Helical" evidence="5">
    <location>
        <begin position="21"/>
        <end position="44"/>
    </location>
</feature>
<dbReference type="InterPro" id="IPR037185">
    <property type="entry name" value="EmrE-like"/>
</dbReference>
<feature type="domain" description="Sugar phosphate transporter" evidence="6">
    <location>
        <begin position="17"/>
        <end position="260"/>
    </location>
</feature>
<sequence length="286" mass="32023">MKQGILGATPPKQASMLYTSVWIFVNLAVSIAIVLLNKWVYVYVGFPNITMSCTHFIITSLGLANNAVGTFQLLKTLTMPTIMVIQTWCYAYRFSRTVVLSLVPIVFGVYLNCQFDLSFNALGSMFALSAVVITSMYQVFVGEKQKELQVSSMQLLWYQAPMSVVLLLIAALVFESPLQWLAHSWSFNDLFMVLLTGLVAFVVNLTSYWIIGNTSPMAYNVLGQLKLSLTLLGGYLLFDDPLKPVQLVGVIMTVVGCMLYTHNKVCEQRRRLTDKQDHVVFSAKKP</sequence>
<evidence type="ECO:0000313" key="7">
    <source>
        <dbReference type="EnsemblMetazoa" id="XP_022656148"/>
    </source>
</evidence>
<evidence type="ECO:0000259" key="6">
    <source>
        <dbReference type="Pfam" id="PF03151"/>
    </source>
</evidence>
<dbReference type="InterPro" id="IPR050186">
    <property type="entry name" value="TPT_transporter"/>
</dbReference>
<accession>A0A7M7JRL2</accession>
<dbReference type="GeneID" id="111248299"/>
<feature type="transmembrane region" description="Helical" evidence="5">
    <location>
        <begin position="190"/>
        <end position="211"/>
    </location>
</feature>
<dbReference type="Pfam" id="PF03151">
    <property type="entry name" value="TPT"/>
    <property type="match status" value="1"/>
</dbReference>
<protein>
    <recommendedName>
        <fullName evidence="6">Sugar phosphate transporter domain-containing protein</fullName>
    </recommendedName>
</protein>
<evidence type="ECO:0000256" key="3">
    <source>
        <dbReference type="ARBA" id="ARBA00022989"/>
    </source>
</evidence>
<feature type="transmembrane region" description="Helical" evidence="5">
    <location>
        <begin position="155"/>
        <end position="174"/>
    </location>
</feature>
<dbReference type="RefSeq" id="XP_022656148.1">
    <property type="nucleotide sequence ID" value="XM_022800413.1"/>
</dbReference>
<dbReference type="EnsemblMetazoa" id="XM_022800413">
    <property type="protein sequence ID" value="XP_022656148"/>
    <property type="gene ID" value="LOC111248299"/>
</dbReference>
<evidence type="ECO:0000256" key="2">
    <source>
        <dbReference type="ARBA" id="ARBA00022692"/>
    </source>
</evidence>
<feature type="transmembrane region" description="Helical" evidence="5">
    <location>
        <begin position="94"/>
        <end position="111"/>
    </location>
</feature>
<dbReference type="SUPFAM" id="SSF103481">
    <property type="entry name" value="Multidrug resistance efflux transporter EmrE"/>
    <property type="match status" value="1"/>
</dbReference>
<keyword evidence="4 5" id="KW-0472">Membrane</keyword>
<dbReference type="Proteomes" id="UP000594260">
    <property type="component" value="Unplaced"/>
</dbReference>
<comment type="subcellular location">
    <subcellularLocation>
        <location evidence="1">Membrane</location>
        <topology evidence="1">Multi-pass membrane protein</topology>
    </subcellularLocation>
</comment>
<keyword evidence="3 5" id="KW-1133">Transmembrane helix</keyword>
<feature type="transmembrane region" description="Helical" evidence="5">
    <location>
        <begin position="244"/>
        <end position="261"/>
    </location>
</feature>
<dbReference type="AlphaFoldDB" id="A0A7M7JRL2"/>